<dbReference type="RefSeq" id="WP_162309443.1">
    <property type="nucleotide sequence ID" value="NZ_JACHGU010000003.1"/>
</dbReference>
<accession>A0A7V8GPP8</accession>
<dbReference type="InterPro" id="IPR010667">
    <property type="entry name" value="Phage_T4_Gp19"/>
</dbReference>
<dbReference type="NCBIfam" id="TIGR02241">
    <property type="entry name" value="conserved hypothetical phage tail region protein"/>
    <property type="match status" value="1"/>
</dbReference>
<dbReference type="AlphaFoldDB" id="A0A7V8GPP8"/>
<protein>
    <submittedName>
        <fullName evidence="1">Phage tail protein</fullName>
    </submittedName>
</protein>
<reference evidence="1 2" key="1">
    <citation type="submission" date="2017-10" db="EMBL/GenBank/DDBJ databases">
        <title>Whole genome sequencing of Pseudoxanthomonas broegbernensis DSM 12573(T).</title>
        <authorList>
            <person name="Kumar S."/>
            <person name="Bansal K."/>
            <person name="Kaur A."/>
            <person name="Patil P."/>
            <person name="Sharma S."/>
            <person name="Patil P.B."/>
        </authorList>
    </citation>
    <scope>NUCLEOTIDE SEQUENCE [LARGE SCALE GENOMIC DNA]</scope>
    <source>
        <strain evidence="1 2">DSM 12573</strain>
    </source>
</reference>
<organism evidence="1 2">
    <name type="scientific">Pseudoxanthomonas broegbernensis</name>
    <dbReference type="NCBI Taxonomy" id="83619"/>
    <lineage>
        <taxon>Bacteria</taxon>
        <taxon>Pseudomonadati</taxon>
        <taxon>Pseudomonadota</taxon>
        <taxon>Gammaproteobacteria</taxon>
        <taxon>Lysobacterales</taxon>
        <taxon>Lysobacteraceae</taxon>
        <taxon>Pseudoxanthomonas</taxon>
    </lineage>
</organism>
<comment type="caution">
    <text evidence="1">The sequence shown here is derived from an EMBL/GenBank/DDBJ whole genome shotgun (WGS) entry which is preliminary data.</text>
</comment>
<proteinExistence type="predicted"/>
<dbReference type="GO" id="GO:0005198">
    <property type="term" value="F:structural molecule activity"/>
    <property type="evidence" value="ECO:0007669"/>
    <property type="project" value="InterPro"/>
</dbReference>
<dbReference type="Proteomes" id="UP000462066">
    <property type="component" value="Unassembled WGS sequence"/>
</dbReference>
<dbReference type="PANTHER" id="PTHR38009:SF1">
    <property type="entry name" value="CONSERVED HYPOTHETICAL PHAGE TAIL PROTEIN"/>
    <property type="match status" value="1"/>
</dbReference>
<keyword evidence="2" id="KW-1185">Reference proteome</keyword>
<dbReference type="PANTHER" id="PTHR38009">
    <property type="entry name" value="CONSERVED HYPOTHETICAL PHAGE TAIL PROTEIN"/>
    <property type="match status" value="1"/>
</dbReference>
<gene>
    <name evidence="1" type="ORF">B1992_00145</name>
</gene>
<name>A0A7V8GPP8_9GAMM</name>
<evidence type="ECO:0000313" key="1">
    <source>
        <dbReference type="EMBL" id="KAF1687897.1"/>
    </source>
</evidence>
<dbReference type="Pfam" id="PF06841">
    <property type="entry name" value="Phage_T4_gp19"/>
    <property type="match status" value="1"/>
</dbReference>
<evidence type="ECO:0000313" key="2">
    <source>
        <dbReference type="Proteomes" id="UP000462066"/>
    </source>
</evidence>
<dbReference type="EMBL" id="MWIP01000001">
    <property type="protein sequence ID" value="KAF1687897.1"/>
    <property type="molecule type" value="Genomic_DNA"/>
</dbReference>
<dbReference type="InterPro" id="IPR011747">
    <property type="entry name" value="CHP02241"/>
</dbReference>
<sequence length="148" mass="16485">MATELTNPYRGFRFRVEISGIQVAAFSEASVPDVNVETVDYREGTDPNYKRPLSGLTSYGRLNLKKGLTDGLDLYNWQQQISQLGSGSPGARKNISLVLMDADGSEKVRWNIINAWPVKYETSGLNAGSSDVMVETLELAMEYMNRIK</sequence>